<dbReference type="Gene3D" id="1.25.40.420">
    <property type="match status" value="1"/>
</dbReference>
<accession>A0AAE1AET4</accession>
<reference evidence="4" key="1">
    <citation type="journal article" date="2023" name="G3 (Bethesda)">
        <title>A reference genome for the long-term kleptoplast-retaining sea slug Elysia crispata morphotype clarki.</title>
        <authorList>
            <person name="Eastman K.E."/>
            <person name="Pendleton A.L."/>
            <person name="Shaikh M.A."/>
            <person name="Suttiyut T."/>
            <person name="Ogas R."/>
            <person name="Tomko P."/>
            <person name="Gavelis G."/>
            <person name="Widhalm J.R."/>
            <person name="Wisecaver J.H."/>
        </authorList>
    </citation>
    <scope>NUCLEOTIDE SEQUENCE</scope>
    <source>
        <strain evidence="4">ECLA1</strain>
    </source>
</reference>
<organism evidence="4 5">
    <name type="scientific">Elysia crispata</name>
    <name type="common">lettuce slug</name>
    <dbReference type="NCBI Taxonomy" id="231223"/>
    <lineage>
        <taxon>Eukaryota</taxon>
        <taxon>Metazoa</taxon>
        <taxon>Spiralia</taxon>
        <taxon>Lophotrochozoa</taxon>
        <taxon>Mollusca</taxon>
        <taxon>Gastropoda</taxon>
        <taxon>Heterobranchia</taxon>
        <taxon>Euthyneura</taxon>
        <taxon>Panpulmonata</taxon>
        <taxon>Sacoglossa</taxon>
        <taxon>Placobranchoidea</taxon>
        <taxon>Plakobranchidae</taxon>
        <taxon>Elysia</taxon>
    </lineage>
</organism>
<dbReference type="AlphaFoldDB" id="A0AAE1AET4"/>
<dbReference type="InterPro" id="IPR011333">
    <property type="entry name" value="SKP1/BTB/POZ_sf"/>
</dbReference>
<proteinExistence type="predicted"/>
<dbReference type="Pfam" id="PF00651">
    <property type="entry name" value="BTB"/>
    <property type="match status" value="1"/>
</dbReference>
<dbReference type="PROSITE" id="PS50097">
    <property type="entry name" value="BTB"/>
    <property type="match status" value="1"/>
</dbReference>
<sequence>MADNKTDSEVDLTKDFLEALLCLKDEATLTDVVVVAGETEFPCHRVILAAASEFFKAALTTDMREAREGKITLHDVTADVFSTLLSSIYEHKNVLTDDNLFDVWAAADMLQMRSLIAQCVAKCKKIFDTELSTENCIDYLIKVRLLNPQIKQQALEFIGNHFSDFQIQLKLTLLKVDELKSLMTMKGLNVSLEDDAIERVLLWTEGNQHSKPPEEKSPDSKIVTPLSAPGSVSVHDLPDILECTRYLLISEACLHGTLAIHPLIKSDPRCRSIVEKISYYQAHPHLHQSWCPPAAVHRENSGMTNVLLVCQLTNTGHLEALDLRDMTWKQITLESVNLPYNFSKVLYYKSEIYIYCNKRLDKHFPKLEKGRSLPFSEGIIRVVYDSLYMYSTEARKDTDGEVKTMVRPVKLCNFPASFNNSKLQFKTELNLGDCWIDGMKIADVIHIGLTQIIFLATDRGIQESYTVLTNNEMFTTYSSYPDQFGSSSRLVTFSHYREAFALQENGCLWRIQLGENLMKLKITQELVLWEGEIRLNGAVLYNDQLVIVGDFPDQSEDSTTLDRSLAGVFQSIRKVKRSYDNLMGIPEISLAVLPKTLLNDCYFLDL</sequence>
<evidence type="ECO:0000256" key="1">
    <source>
        <dbReference type="ARBA" id="ARBA00022441"/>
    </source>
</evidence>
<evidence type="ECO:0000259" key="3">
    <source>
        <dbReference type="PROSITE" id="PS50097"/>
    </source>
</evidence>
<dbReference type="PANTHER" id="PTHR45632:SF3">
    <property type="entry name" value="KELCH-LIKE PROTEIN 32"/>
    <property type="match status" value="1"/>
</dbReference>
<dbReference type="CDD" id="cd18186">
    <property type="entry name" value="BTB_POZ_ZBTB_KLHL-like"/>
    <property type="match status" value="1"/>
</dbReference>
<dbReference type="Gene3D" id="3.30.710.10">
    <property type="entry name" value="Potassium Channel Kv1.1, Chain A"/>
    <property type="match status" value="1"/>
</dbReference>
<dbReference type="Pfam" id="PF07707">
    <property type="entry name" value="BACK"/>
    <property type="match status" value="1"/>
</dbReference>
<dbReference type="Proteomes" id="UP001283361">
    <property type="component" value="Unassembled WGS sequence"/>
</dbReference>
<evidence type="ECO:0000313" key="4">
    <source>
        <dbReference type="EMBL" id="KAK3786190.1"/>
    </source>
</evidence>
<keyword evidence="2" id="KW-0677">Repeat</keyword>
<dbReference type="SUPFAM" id="SSF54695">
    <property type="entry name" value="POZ domain"/>
    <property type="match status" value="1"/>
</dbReference>
<dbReference type="PANTHER" id="PTHR45632">
    <property type="entry name" value="LD33804P"/>
    <property type="match status" value="1"/>
</dbReference>
<keyword evidence="5" id="KW-1185">Reference proteome</keyword>
<gene>
    <name evidence="4" type="ORF">RRG08_050663</name>
</gene>
<dbReference type="SMART" id="SM00225">
    <property type="entry name" value="BTB"/>
    <property type="match status" value="1"/>
</dbReference>
<evidence type="ECO:0000256" key="2">
    <source>
        <dbReference type="ARBA" id="ARBA00022737"/>
    </source>
</evidence>
<protein>
    <recommendedName>
        <fullName evidence="3">BTB domain-containing protein</fullName>
    </recommendedName>
</protein>
<dbReference type="EMBL" id="JAWDGP010002001">
    <property type="protein sequence ID" value="KAK3786190.1"/>
    <property type="molecule type" value="Genomic_DNA"/>
</dbReference>
<feature type="domain" description="BTB" evidence="3">
    <location>
        <begin position="30"/>
        <end position="97"/>
    </location>
</feature>
<name>A0AAE1AET4_9GAST</name>
<keyword evidence="1" id="KW-0880">Kelch repeat</keyword>
<evidence type="ECO:0000313" key="5">
    <source>
        <dbReference type="Proteomes" id="UP001283361"/>
    </source>
</evidence>
<dbReference type="InterPro" id="IPR000210">
    <property type="entry name" value="BTB/POZ_dom"/>
</dbReference>
<dbReference type="InterPro" id="IPR011705">
    <property type="entry name" value="BACK"/>
</dbReference>
<comment type="caution">
    <text evidence="4">The sequence shown here is derived from an EMBL/GenBank/DDBJ whole genome shotgun (WGS) entry which is preliminary data.</text>
</comment>